<dbReference type="Proteomes" id="UP000650511">
    <property type="component" value="Unassembled WGS sequence"/>
</dbReference>
<dbReference type="EMBL" id="BMHA01000003">
    <property type="protein sequence ID" value="GGI04289.1"/>
    <property type="molecule type" value="Genomic_DNA"/>
</dbReference>
<organism evidence="3 4">
    <name type="scientific">Egicoccus halophilus</name>
    <dbReference type="NCBI Taxonomy" id="1670830"/>
    <lineage>
        <taxon>Bacteria</taxon>
        <taxon>Bacillati</taxon>
        <taxon>Actinomycetota</taxon>
        <taxon>Nitriliruptoria</taxon>
        <taxon>Egicoccales</taxon>
        <taxon>Egicoccaceae</taxon>
        <taxon>Egicoccus</taxon>
    </lineage>
</organism>
<proteinExistence type="predicted"/>
<keyword evidence="4" id="KW-1185">Reference proteome</keyword>
<reference evidence="3" key="1">
    <citation type="journal article" date="2014" name="Int. J. Syst. Evol. Microbiol.">
        <title>Complete genome sequence of Corynebacterium casei LMG S-19264T (=DSM 44701T), isolated from a smear-ripened cheese.</title>
        <authorList>
            <consortium name="US DOE Joint Genome Institute (JGI-PGF)"/>
            <person name="Walter F."/>
            <person name="Albersmeier A."/>
            <person name="Kalinowski J."/>
            <person name="Ruckert C."/>
        </authorList>
    </citation>
    <scope>NUCLEOTIDE SEQUENCE</scope>
    <source>
        <strain evidence="3">CGMCC 1.14988</strain>
    </source>
</reference>
<dbReference type="Pfam" id="PF20114">
    <property type="entry name" value="DUF6504"/>
    <property type="match status" value="1"/>
</dbReference>
<name>A0A8J3A698_9ACTN</name>
<protein>
    <recommendedName>
        <fullName evidence="2">DUF6504 domain-containing protein</fullName>
    </recommendedName>
</protein>
<sequence>MRRVARGAGGGGRSLAGVAVDSYGAVVHSNVCSIPGLIVESPGRVRAGNHPRGGRGWPTDDDGGRAMTKRYRETLEEVELPSTQTTGDTAPTGFTWRGHRYQVLQVLGHWREDPGWWRRPDGEPVQIEQTDLWRVEARNGKPTRGVYELVRRGESWRLDRVWD</sequence>
<evidence type="ECO:0000256" key="1">
    <source>
        <dbReference type="SAM" id="MobiDB-lite"/>
    </source>
</evidence>
<accession>A0A8J3A698</accession>
<dbReference type="InterPro" id="IPR045443">
    <property type="entry name" value="DUF6504"/>
</dbReference>
<dbReference type="AlphaFoldDB" id="A0A8J3A698"/>
<evidence type="ECO:0000313" key="4">
    <source>
        <dbReference type="Proteomes" id="UP000650511"/>
    </source>
</evidence>
<evidence type="ECO:0000259" key="2">
    <source>
        <dbReference type="Pfam" id="PF20114"/>
    </source>
</evidence>
<gene>
    <name evidence="3" type="ORF">GCM10011354_08350</name>
</gene>
<feature type="domain" description="DUF6504" evidence="2">
    <location>
        <begin position="68"/>
        <end position="161"/>
    </location>
</feature>
<reference evidence="3" key="2">
    <citation type="submission" date="2020-09" db="EMBL/GenBank/DDBJ databases">
        <authorList>
            <person name="Sun Q."/>
            <person name="Zhou Y."/>
        </authorList>
    </citation>
    <scope>NUCLEOTIDE SEQUENCE</scope>
    <source>
        <strain evidence="3">CGMCC 1.14988</strain>
    </source>
</reference>
<comment type="caution">
    <text evidence="3">The sequence shown here is derived from an EMBL/GenBank/DDBJ whole genome shotgun (WGS) entry which is preliminary data.</text>
</comment>
<feature type="region of interest" description="Disordered" evidence="1">
    <location>
        <begin position="45"/>
        <end position="65"/>
    </location>
</feature>
<evidence type="ECO:0000313" key="3">
    <source>
        <dbReference type="EMBL" id="GGI04289.1"/>
    </source>
</evidence>